<reference evidence="6" key="1">
    <citation type="journal article" date="2017" name="Nature">
        <title>The genome of Chenopodium quinoa.</title>
        <authorList>
            <person name="Jarvis D.E."/>
            <person name="Ho Y.S."/>
            <person name="Lightfoot D.J."/>
            <person name="Schmoeckel S.M."/>
            <person name="Li B."/>
            <person name="Borm T.J.A."/>
            <person name="Ohyanagi H."/>
            <person name="Mineta K."/>
            <person name="Michell C.T."/>
            <person name="Saber N."/>
            <person name="Kharbatia N.M."/>
            <person name="Rupper R.R."/>
            <person name="Sharp A.R."/>
            <person name="Dally N."/>
            <person name="Boughton B.A."/>
            <person name="Woo Y.H."/>
            <person name="Gao G."/>
            <person name="Schijlen E.G.W.M."/>
            <person name="Guo X."/>
            <person name="Momin A.A."/>
            <person name="Negrao S."/>
            <person name="Al-Babili S."/>
            <person name="Gehring C."/>
            <person name="Roessner U."/>
            <person name="Jung C."/>
            <person name="Murphy K."/>
            <person name="Arold S.T."/>
            <person name="Gojobori T."/>
            <person name="van der Linden C.G."/>
            <person name="van Loo E.N."/>
            <person name="Jellen E.N."/>
            <person name="Maughan P.J."/>
            <person name="Tester M."/>
        </authorList>
    </citation>
    <scope>NUCLEOTIDE SEQUENCE [LARGE SCALE GENOMIC DNA]</scope>
    <source>
        <strain evidence="6">cv. PI 614886</strain>
    </source>
</reference>
<accession>A0A803L7H5</accession>
<evidence type="ECO:0000256" key="4">
    <source>
        <dbReference type="ARBA" id="ARBA00066896"/>
    </source>
</evidence>
<dbReference type="Gene3D" id="3.40.50.2000">
    <property type="entry name" value="Glycogen Phosphorylase B"/>
    <property type="match status" value="1"/>
</dbReference>
<comment type="similarity">
    <text evidence="1">Belongs to the UDP-glycosyltransferase family.</text>
</comment>
<dbReference type="CDD" id="cd03784">
    <property type="entry name" value="GT1_Gtf-like"/>
    <property type="match status" value="1"/>
</dbReference>
<dbReference type="PANTHER" id="PTHR48045:SF3">
    <property type="entry name" value="GLYCOSYLTRANSFERASE"/>
    <property type="match status" value="1"/>
</dbReference>
<dbReference type="Proteomes" id="UP000596660">
    <property type="component" value="Unplaced"/>
</dbReference>
<dbReference type="EnsemblPlants" id="AUR62007814-RA">
    <property type="protein sequence ID" value="AUR62007814-RA:cds"/>
    <property type="gene ID" value="AUR62007814"/>
</dbReference>
<dbReference type="SMR" id="A0A803L7H5"/>
<evidence type="ECO:0000313" key="6">
    <source>
        <dbReference type="EnsemblPlants" id="AUR62007814-RA:cds"/>
    </source>
</evidence>
<dbReference type="Gramene" id="AUR62007814-RA">
    <property type="protein sequence ID" value="AUR62007814-RA:cds"/>
    <property type="gene ID" value="AUR62007814"/>
</dbReference>
<name>A0A803L7H5_CHEQI</name>
<comment type="catalytic activity">
    <reaction evidence="3">
        <text>a 3'-hydro-2'-hydroxy-beta-oxodihydrochalcone + UDP-alpha-D-glucose = a 3'-(beta-D-glucopyranosyl)-2'-hydroxy-beta-oxodihydrochalcone + UDP + H(+)</text>
        <dbReference type="Rhea" id="RHEA:51504"/>
        <dbReference type="ChEBI" id="CHEBI:15378"/>
        <dbReference type="ChEBI" id="CHEBI:58223"/>
        <dbReference type="ChEBI" id="CHEBI:58885"/>
        <dbReference type="ChEBI" id="CHEBI:142482"/>
        <dbReference type="ChEBI" id="CHEBI:142483"/>
        <dbReference type="EC" id="2.4.1.360"/>
    </reaction>
    <physiologicalReaction direction="left-to-right" evidence="3">
        <dbReference type="Rhea" id="RHEA:51505"/>
    </physiologicalReaction>
</comment>
<evidence type="ECO:0000313" key="7">
    <source>
        <dbReference type="Proteomes" id="UP000596660"/>
    </source>
</evidence>
<dbReference type="GO" id="GO:0008194">
    <property type="term" value="F:UDP-glycosyltransferase activity"/>
    <property type="evidence" value="ECO:0007669"/>
    <property type="project" value="InterPro"/>
</dbReference>
<dbReference type="FunFam" id="3.40.50.2000:FF:000060">
    <property type="entry name" value="Glycosyltransferase"/>
    <property type="match status" value="1"/>
</dbReference>
<protein>
    <recommendedName>
        <fullName evidence="4">2-hydroxyflavanone C-glucosyltransferase</fullName>
        <ecNumber evidence="4">2.4.1.360</ecNumber>
    </recommendedName>
    <alternativeName>
        <fullName evidence="5">UDP-glucose:2-hydroxyflavanone C-glucosyltransferase</fullName>
    </alternativeName>
</protein>
<evidence type="ECO:0000256" key="5">
    <source>
        <dbReference type="ARBA" id="ARBA00082568"/>
    </source>
</evidence>
<dbReference type="GO" id="GO:0120514">
    <property type="term" value="F:2-hydroxyflavanone C-glucosyltransferase activity"/>
    <property type="evidence" value="ECO:0007669"/>
    <property type="project" value="UniProtKB-EC"/>
</dbReference>
<evidence type="ECO:0000256" key="3">
    <source>
        <dbReference type="ARBA" id="ARBA00051296"/>
    </source>
</evidence>
<dbReference type="AlphaFoldDB" id="A0A803L7H5"/>
<evidence type="ECO:0000256" key="1">
    <source>
        <dbReference type="ARBA" id="ARBA00009995"/>
    </source>
</evidence>
<sequence length="180" mass="20256">MGLEASNQGFIWVVRRNNNVNGGEEEKNEWLPHEFGKRMEGKGLIIRGWAPQVLILDHEAIGAFVIHCGWNSTLEGVSCGVPMVTWPVFAEQFFNEKLVIEILKIGVSVGAKECNRVVERIVKREDIKEAIRKVMVGEGALEIRNRAKKIKELATMAFEVDGSSYCNMQSLIHELISYNA</sequence>
<organism evidence="6 7">
    <name type="scientific">Chenopodium quinoa</name>
    <name type="common">Quinoa</name>
    <dbReference type="NCBI Taxonomy" id="63459"/>
    <lineage>
        <taxon>Eukaryota</taxon>
        <taxon>Viridiplantae</taxon>
        <taxon>Streptophyta</taxon>
        <taxon>Embryophyta</taxon>
        <taxon>Tracheophyta</taxon>
        <taxon>Spermatophyta</taxon>
        <taxon>Magnoliopsida</taxon>
        <taxon>eudicotyledons</taxon>
        <taxon>Gunneridae</taxon>
        <taxon>Pentapetalae</taxon>
        <taxon>Caryophyllales</taxon>
        <taxon>Chenopodiaceae</taxon>
        <taxon>Chenopodioideae</taxon>
        <taxon>Atripliceae</taxon>
        <taxon>Chenopodium</taxon>
    </lineage>
</organism>
<dbReference type="SUPFAM" id="SSF53756">
    <property type="entry name" value="UDP-Glycosyltransferase/glycogen phosphorylase"/>
    <property type="match status" value="1"/>
</dbReference>
<proteinExistence type="inferred from homology"/>
<reference evidence="6" key="2">
    <citation type="submission" date="2021-03" db="UniProtKB">
        <authorList>
            <consortium name="EnsemblPlants"/>
        </authorList>
    </citation>
    <scope>IDENTIFICATION</scope>
</reference>
<dbReference type="PANTHER" id="PTHR48045">
    <property type="entry name" value="UDP-GLYCOSYLTRANSFERASE 72B1"/>
    <property type="match status" value="1"/>
</dbReference>
<dbReference type="EC" id="2.4.1.360" evidence="4"/>
<dbReference type="InterPro" id="IPR002213">
    <property type="entry name" value="UDP_glucos_trans"/>
</dbReference>
<keyword evidence="2" id="KW-0808">Transferase</keyword>
<evidence type="ECO:0000256" key="2">
    <source>
        <dbReference type="ARBA" id="ARBA00022679"/>
    </source>
</evidence>
<keyword evidence="7" id="KW-1185">Reference proteome</keyword>
<dbReference type="Pfam" id="PF00201">
    <property type="entry name" value="UDPGT"/>
    <property type="match status" value="1"/>
</dbReference>
<dbReference type="OMA" id="NEWLPHE"/>